<accession>A0AAV7PSD5</accession>
<keyword evidence="3" id="KW-1185">Reference proteome</keyword>
<dbReference type="Proteomes" id="UP001066276">
    <property type="component" value="Chromosome 7"/>
</dbReference>
<evidence type="ECO:0000256" key="1">
    <source>
        <dbReference type="SAM" id="MobiDB-lite"/>
    </source>
</evidence>
<name>A0AAV7PSD5_PLEWA</name>
<protein>
    <submittedName>
        <fullName evidence="2">Uncharacterized protein</fullName>
    </submittedName>
</protein>
<sequence>MLHRRAQRDATPSLQVEQPSLSELLGLSTPCCVLRPVTPGSRETRCASLDHLLRGGAVESLPVRAHRGPLLQSAALSPTVKTCLLSRGHRNPPPDPRRARYCRQDV</sequence>
<evidence type="ECO:0000313" key="2">
    <source>
        <dbReference type="EMBL" id="KAJ1130172.1"/>
    </source>
</evidence>
<dbReference type="EMBL" id="JANPWB010000011">
    <property type="protein sequence ID" value="KAJ1130172.1"/>
    <property type="molecule type" value="Genomic_DNA"/>
</dbReference>
<evidence type="ECO:0000313" key="3">
    <source>
        <dbReference type="Proteomes" id="UP001066276"/>
    </source>
</evidence>
<comment type="caution">
    <text evidence="2">The sequence shown here is derived from an EMBL/GenBank/DDBJ whole genome shotgun (WGS) entry which is preliminary data.</text>
</comment>
<feature type="compositionally biased region" description="Basic and acidic residues" evidence="1">
    <location>
        <begin position="95"/>
        <end position="106"/>
    </location>
</feature>
<proteinExistence type="predicted"/>
<gene>
    <name evidence="2" type="ORF">NDU88_008528</name>
</gene>
<organism evidence="2 3">
    <name type="scientific">Pleurodeles waltl</name>
    <name type="common">Iberian ribbed newt</name>
    <dbReference type="NCBI Taxonomy" id="8319"/>
    <lineage>
        <taxon>Eukaryota</taxon>
        <taxon>Metazoa</taxon>
        <taxon>Chordata</taxon>
        <taxon>Craniata</taxon>
        <taxon>Vertebrata</taxon>
        <taxon>Euteleostomi</taxon>
        <taxon>Amphibia</taxon>
        <taxon>Batrachia</taxon>
        <taxon>Caudata</taxon>
        <taxon>Salamandroidea</taxon>
        <taxon>Salamandridae</taxon>
        <taxon>Pleurodelinae</taxon>
        <taxon>Pleurodeles</taxon>
    </lineage>
</organism>
<dbReference type="AlphaFoldDB" id="A0AAV7PSD5"/>
<reference evidence="2" key="1">
    <citation type="journal article" date="2022" name="bioRxiv">
        <title>Sequencing and chromosome-scale assembly of the giantPleurodeles waltlgenome.</title>
        <authorList>
            <person name="Brown T."/>
            <person name="Elewa A."/>
            <person name="Iarovenko S."/>
            <person name="Subramanian E."/>
            <person name="Araus A.J."/>
            <person name="Petzold A."/>
            <person name="Susuki M."/>
            <person name="Suzuki K.-i.T."/>
            <person name="Hayashi T."/>
            <person name="Toyoda A."/>
            <person name="Oliveira C."/>
            <person name="Osipova E."/>
            <person name="Leigh N.D."/>
            <person name="Simon A."/>
            <person name="Yun M.H."/>
        </authorList>
    </citation>
    <scope>NUCLEOTIDE SEQUENCE</scope>
    <source>
        <strain evidence="2">20211129_DDA</strain>
        <tissue evidence="2">Liver</tissue>
    </source>
</reference>
<feature type="region of interest" description="Disordered" evidence="1">
    <location>
        <begin position="84"/>
        <end position="106"/>
    </location>
</feature>